<evidence type="ECO:0000313" key="2">
    <source>
        <dbReference type="Proteomes" id="UP000813461"/>
    </source>
</evidence>
<evidence type="ECO:0008006" key="3">
    <source>
        <dbReference type="Google" id="ProtNLM"/>
    </source>
</evidence>
<dbReference type="AlphaFoldDB" id="A0A8K0RIS3"/>
<protein>
    <recommendedName>
        <fullName evidence="3">F-box domain-containing protein</fullName>
    </recommendedName>
</protein>
<organism evidence="1 2">
    <name type="scientific">Paraphoma chrysanthemicola</name>
    <dbReference type="NCBI Taxonomy" id="798071"/>
    <lineage>
        <taxon>Eukaryota</taxon>
        <taxon>Fungi</taxon>
        <taxon>Dikarya</taxon>
        <taxon>Ascomycota</taxon>
        <taxon>Pezizomycotina</taxon>
        <taxon>Dothideomycetes</taxon>
        <taxon>Pleosporomycetidae</taxon>
        <taxon>Pleosporales</taxon>
        <taxon>Pleosporineae</taxon>
        <taxon>Phaeosphaeriaceae</taxon>
        <taxon>Paraphoma</taxon>
    </lineage>
</organism>
<comment type="caution">
    <text evidence="1">The sequence shown here is derived from an EMBL/GenBank/DDBJ whole genome shotgun (WGS) entry which is preliminary data.</text>
</comment>
<sequence>MVPNPPSTAMAFNTLPIELNKIIAHQLDIDKDIASFRLICRGTNDAIDADNFSFWRARFQSKFAFYEGPTNKELRKTYQRRSKQLRRGNGYDFFRGHKKREKDVLLVLRELIIESFRGPIEVDEHGRSWCKNLQLLLNFVLGSKILLNNRRAPPPGRGEPNHVDSLLAAVKLMCSHFLFQLEGAQHNVFAVEESQRVVYMATNSAPLYGGDDFTQVNMEWMLHCMHFFRHHMMNDEVASLFDAMDQLTPKQKPSAWQEPLRKGTHALGSHWKGTYAFLDVHEVLKLRKLPADEIGDHYFCDKNVDEGKIQSLELDFVDGAQLRWPDIFEKRLHSLRNTVVPTAQGRGKPKLDPTQKNIQFTGTGVDLDDDFNAIGWLNPLPDQCGIPGWQRITFMKHFMDDFDQTDQDNLWAYEGVVLPGGRIILGRWWYASENVNFSDDYNGPFILWAVDEPDVFDDESDDGY</sequence>
<gene>
    <name evidence="1" type="ORF">FB567DRAFT_566409</name>
</gene>
<evidence type="ECO:0000313" key="1">
    <source>
        <dbReference type="EMBL" id="KAH7095765.1"/>
    </source>
</evidence>
<proteinExistence type="predicted"/>
<name>A0A8K0RIS3_9PLEO</name>
<keyword evidence="2" id="KW-1185">Reference proteome</keyword>
<accession>A0A8K0RIS3</accession>
<reference evidence="1" key="1">
    <citation type="journal article" date="2021" name="Nat. Commun.">
        <title>Genetic determinants of endophytism in the Arabidopsis root mycobiome.</title>
        <authorList>
            <person name="Mesny F."/>
            <person name="Miyauchi S."/>
            <person name="Thiergart T."/>
            <person name="Pickel B."/>
            <person name="Atanasova L."/>
            <person name="Karlsson M."/>
            <person name="Huettel B."/>
            <person name="Barry K.W."/>
            <person name="Haridas S."/>
            <person name="Chen C."/>
            <person name="Bauer D."/>
            <person name="Andreopoulos W."/>
            <person name="Pangilinan J."/>
            <person name="LaButti K."/>
            <person name="Riley R."/>
            <person name="Lipzen A."/>
            <person name="Clum A."/>
            <person name="Drula E."/>
            <person name="Henrissat B."/>
            <person name="Kohler A."/>
            <person name="Grigoriev I.V."/>
            <person name="Martin F.M."/>
            <person name="Hacquard S."/>
        </authorList>
    </citation>
    <scope>NUCLEOTIDE SEQUENCE</scope>
    <source>
        <strain evidence="1">MPI-SDFR-AT-0120</strain>
    </source>
</reference>
<dbReference type="OrthoDB" id="3971593at2759"/>
<dbReference type="EMBL" id="JAGMVJ010000001">
    <property type="protein sequence ID" value="KAH7095765.1"/>
    <property type="molecule type" value="Genomic_DNA"/>
</dbReference>
<dbReference type="Proteomes" id="UP000813461">
    <property type="component" value="Unassembled WGS sequence"/>
</dbReference>